<dbReference type="EMBL" id="JAATJL010000001">
    <property type="protein sequence ID" value="NJC22857.1"/>
    <property type="molecule type" value="Genomic_DNA"/>
</dbReference>
<reference evidence="2 3" key="1">
    <citation type="submission" date="2020-03" db="EMBL/GenBank/DDBJ databases">
        <title>Sequencing the genomes of 1000 actinobacteria strains.</title>
        <authorList>
            <person name="Klenk H.-P."/>
        </authorList>
    </citation>
    <scope>NUCLEOTIDE SEQUENCE [LARGE SCALE GENOMIC DNA]</scope>
    <source>
        <strain evidence="2 3">DSM 16403</strain>
    </source>
</reference>
<comment type="caution">
    <text evidence="2">The sequence shown here is derived from an EMBL/GenBank/DDBJ whole genome shotgun (WGS) entry which is preliminary data.</text>
</comment>
<dbReference type="AlphaFoldDB" id="A0A846RRS9"/>
<feature type="transmembrane region" description="Helical" evidence="1">
    <location>
        <begin position="93"/>
        <end position="111"/>
    </location>
</feature>
<sequence>MTFPELVLVLAAGAYAVNAAFGASVRLRWLDSTRFRWVHHGLYIATFLLTVAAISSVLWSSSRAGWYLLPAVVPLAVLPYAGSAHKHPGRHIVVALGALPFYILGLAVAFSV</sequence>
<name>A0A846RRS9_9MICC</name>
<keyword evidence="3" id="KW-1185">Reference proteome</keyword>
<keyword evidence="1" id="KW-0472">Membrane</keyword>
<organism evidence="2 3">
    <name type="scientific">Arthrobacter pigmenti</name>
    <dbReference type="NCBI Taxonomy" id="271432"/>
    <lineage>
        <taxon>Bacteria</taxon>
        <taxon>Bacillati</taxon>
        <taxon>Actinomycetota</taxon>
        <taxon>Actinomycetes</taxon>
        <taxon>Micrococcales</taxon>
        <taxon>Micrococcaceae</taxon>
        <taxon>Arthrobacter</taxon>
    </lineage>
</organism>
<evidence type="ECO:0000313" key="3">
    <source>
        <dbReference type="Proteomes" id="UP000547458"/>
    </source>
</evidence>
<feature type="transmembrane region" description="Helical" evidence="1">
    <location>
        <begin position="37"/>
        <end position="58"/>
    </location>
</feature>
<keyword evidence="1" id="KW-0812">Transmembrane</keyword>
<keyword evidence="1" id="KW-1133">Transmembrane helix</keyword>
<proteinExistence type="predicted"/>
<accession>A0A846RRS9</accession>
<protein>
    <submittedName>
        <fullName evidence="2">Uncharacterized protein</fullName>
    </submittedName>
</protein>
<feature type="transmembrane region" description="Helical" evidence="1">
    <location>
        <begin position="6"/>
        <end position="25"/>
    </location>
</feature>
<evidence type="ECO:0000256" key="1">
    <source>
        <dbReference type="SAM" id="Phobius"/>
    </source>
</evidence>
<gene>
    <name evidence="2" type="ORF">BJ994_001933</name>
</gene>
<feature type="transmembrane region" description="Helical" evidence="1">
    <location>
        <begin position="64"/>
        <end position="81"/>
    </location>
</feature>
<evidence type="ECO:0000313" key="2">
    <source>
        <dbReference type="EMBL" id="NJC22857.1"/>
    </source>
</evidence>
<dbReference type="RefSeq" id="WP_167993688.1">
    <property type="nucleotide sequence ID" value="NZ_JAATJL010000001.1"/>
</dbReference>
<dbReference type="Proteomes" id="UP000547458">
    <property type="component" value="Unassembled WGS sequence"/>
</dbReference>